<protein>
    <submittedName>
        <fullName evidence="2">Hypothetical membrane protein</fullName>
    </submittedName>
</protein>
<keyword evidence="1" id="KW-0472">Membrane</keyword>
<evidence type="ECO:0000313" key="3">
    <source>
        <dbReference type="Proteomes" id="UP000249264"/>
    </source>
</evidence>
<sequence>MTALRAPSFRIPRAIGFGAGLLALALLIFSISGALWGLWRPTLEGHRVEGGGYALSNGANVQFLSFITFVIITGILGVVMGTVAYLRGERYRGVGVLVWSGVVCLAGAAAFYVCGGVTATSAPENPGEFVEFVPKFTPAIGWLVAPFMAMFAYWSAVFINPDPGLGALPEDTD</sequence>
<evidence type="ECO:0000256" key="1">
    <source>
        <dbReference type="SAM" id="Phobius"/>
    </source>
</evidence>
<evidence type="ECO:0000313" key="2">
    <source>
        <dbReference type="EMBL" id="SQH99494.1"/>
    </source>
</evidence>
<dbReference type="EMBL" id="LS483460">
    <property type="protein sequence ID" value="SQH99494.1"/>
    <property type="molecule type" value="Genomic_DNA"/>
</dbReference>
<dbReference type="Proteomes" id="UP000249264">
    <property type="component" value="Chromosome 1"/>
</dbReference>
<dbReference type="GeneID" id="70782771"/>
<organism evidence="2 3">
    <name type="scientific">Corynebacterium minutissimum</name>
    <dbReference type="NCBI Taxonomy" id="38301"/>
    <lineage>
        <taxon>Bacteria</taxon>
        <taxon>Bacillati</taxon>
        <taxon>Actinomycetota</taxon>
        <taxon>Actinomycetes</taxon>
        <taxon>Mycobacteriales</taxon>
        <taxon>Corynebacteriaceae</taxon>
        <taxon>Corynebacterium</taxon>
    </lineage>
</organism>
<feature type="transmembrane region" description="Helical" evidence="1">
    <location>
        <begin position="96"/>
        <end position="119"/>
    </location>
</feature>
<feature type="transmembrane region" description="Helical" evidence="1">
    <location>
        <begin position="14"/>
        <end position="39"/>
    </location>
</feature>
<dbReference type="KEGG" id="cmin:NCTC10288_00854"/>
<feature type="transmembrane region" description="Helical" evidence="1">
    <location>
        <begin position="139"/>
        <end position="159"/>
    </location>
</feature>
<proteinExistence type="predicted"/>
<feature type="transmembrane region" description="Helical" evidence="1">
    <location>
        <begin position="59"/>
        <end position="84"/>
    </location>
</feature>
<keyword evidence="1" id="KW-0812">Transmembrane</keyword>
<accession>A0A2X4UNB4</accession>
<dbReference type="RefSeq" id="WP_231913809.1">
    <property type="nucleotide sequence ID" value="NZ_CP065689.1"/>
</dbReference>
<gene>
    <name evidence="2" type="ORF">NCTC10288_00854</name>
</gene>
<dbReference type="AlphaFoldDB" id="A0A2X4UNB4"/>
<reference evidence="2 3" key="1">
    <citation type="submission" date="2018-06" db="EMBL/GenBank/DDBJ databases">
        <authorList>
            <consortium name="Pathogen Informatics"/>
            <person name="Doyle S."/>
        </authorList>
    </citation>
    <scope>NUCLEOTIDE SEQUENCE [LARGE SCALE GENOMIC DNA]</scope>
    <source>
        <strain evidence="2 3">NCTC10288</strain>
    </source>
</reference>
<keyword evidence="1" id="KW-1133">Transmembrane helix</keyword>
<name>A0A2X4UNB4_9CORY</name>